<comment type="caution">
    <text evidence="7">The sequence shown here is derived from an EMBL/GenBank/DDBJ whole genome shotgun (WGS) entry which is preliminary data.</text>
</comment>
<keyword evidence="4 5" id="KW-0472">Membrane</keyword>
<sequence>MKNTKVKAIMIKSKDILIQRICNYKLQKEKNNNKMSSRSDIKYEIARNDQDDQNTIDYYLHHSQDYQTTKKIEKSIFYTLSKSLIIILIYFILSVGLTFYNQWLYNDYNFKYPLTVSTCHLLVKFILSSLIRNLRKCREGHQQKRVPWYSILSVLAPPGIASGFDIGLSNWAQSLITLSLYTMTKSTTIIFILGFSLIFKLEKKSWSLGSVVILISCGLLMFTYKSTQFQTFGFILCLFASFTSGIRWTMTQLIMTKTKLGLNNPVDMMYHMQPWMLFAIIPIALWFEADVVYNLFNTVDTNKLDGPIKTTTAVLFGAIIAFNMEIMEYLVISNTSSLTLSISGIVKEICTLILAHIYRGDIMTGINFVGLLMCLSGIIVHIIQKIIFTKKKLNENLELHSNSITSNGTITDYSIETNVPLLNDQSTSLKNLLASNFSSDDDDNDNDDSDDKDNTSNVLFNILQRREQS</sequence>
<keyword evidence="2 5" id="KW-0812">Transmembrane</keyword>
<accession>A0A835CKC1</accession>
<dbReference type="Proteomes" id="UP000639338">
    <property type="component" value="Unassembled WGS sequence"/>
</dbReference>
<feature type="domain" description="Sugar phosphate transporter" evidence="6">
    <location>
        <begin position="84"/>
        <end position="379"/>
    </location>
</feature>
<evidence type="ECO:0000256" key="3">
    <source>
        <dbReference type="ARBA" id="ARBA00022989"/>
    </source>
</evidence>
<feature type="transmembrane region" description="Helical" evidence="5">
    <location>
        <begin position="112"/>
        <end position="134"/>
    </location>
</feature>
<evidence type="ECO:0000259" key="6">
    <source>
        <dbReference type="Pfam" id="PF03151"/>
    </source>
</evidence>
<organism evidence="7 8">
    <name type="scientific">Aphidius gifuensis</name>
    <name type="common">Parasitoid wasp</name>
    <dbReference type="NCBI Taxonomy" id="684658"/>
    <lineage>
        <taxon>Eukaryota</taxon>
        <taxon>Metazoa</taxon>
        <taxon>Ecdysozoa</taxon>
        <taxon>Arthropoda</taxon>
        <taxon>Hexapoda</taxon>
        <taxon>Insecta</taxon>
        <taxon>Pterygota</taxon>
        <taxon>Neoptera</taxon>
        <taxon>Endopterygota</taxon>
        <taxon>Hymenoptera</taxon>
        <taxon>Apocrita</taxon>
        <taxon>Ichneumonoidea</taxon>
        <taxon>Braconidae</taxon>
        <taxon>Aphidiinae</taxon>
        <taxon>Aphidius</taxon>
    </lineage>
</organism>
<feature type="transmembrane region" description="Helical" evidence="5">
    <location>
        <begin position="206"/>
        <end position="224"/>
    </location>
</feature>
<evidence type="ECO:0000313" key="8">
    <source>
        <dbReference type="Proteomes" id="UP000639338"/>
    </source>
</evidence>
<proteinExistence type="predicted"/>
<evidence type="ECO:0000256" key="2">
    <source>
        <dbReference type="ARBA" id="ARBA00022692"/>
    </source>
</evidence>
<dbReference type="AlphaFoldDB" id="A0A835CKC1"/>
<dbReference type="OrthoDB" id="18894at2759"/>
<evidence type="ECO:0000256" key="5">
    <source>
        <dbReference type="SAM" id="Phobius"/>
    </source>
</evidence>
<feature type="transmembrane region" description="Helical" evidence="5">
    <location>
        <begin position="308"/>
        <end position="326"/>
    </location>
</feature>
<evidence type="ECO:0000256" key="4">
    <source>
        <dbReference type="ARBA" id="ARBA00023136"/>
    </source>
</evidence>
<gene>
    <name evidence="7" type="ORF">HCN44_003522</name>
</gene>
<evidence type="ECO:0000313" key="7">
    <source>
        <dbReference type="EMBL" id="KAF7987659.1"/>
    </source>
</evidence>
<dbReference type="InterPro" id="IPR050186">
    <property type="entry name" value="TPT_transporter"/>
</dbReference>
<dbReference type="PANTHER" id="PTHR11132">
    <property type="entry name" value="SOLUTE CARRIER FAMILY 35"/>
    <property type="match status" value="1"/>
</dbReference>
<dbReference type="Pfam" id="PF03151">
    <property type="entry name" value="TPT"/>
    <property type="match status" value="1"/>
</dbReference>
<dbReference type="GO" id="GO:0016020">
    <property type="term" value="C:membrane"/>
    <property type="evidence" value="ECO:0007669"/>
    <property type="project" value="UniProtKB-SubCell"/>
</dbReference>
<feature type="transmembrane region" description="Helical" evidence="5">
    <location>
        <begin position="275"/>
        <end position="296"/>
    </location>
</feature>
<dbReference type="EMBL" id="JACMRX010000006">
    <property type="protein sequence ID" value="KAF7987659.1"/>
    <property type="molecule type" value="Genomic_DNA"/>
</dbReference>
<comment type="subcellular location">
    <subcellularLocation>
        <location evidence="1">Membrane</location>
        <topology evidence="1">Multi-pass membrane protein</topology>
    </subcellularLocation>
</comment>
<reference evidence="7 8" key="1">
    <citation type="submission" date="2020-08" db="EMBL/GenBank/DDBJ databases">
        <title>Aphidius gifuensis genome sequencing and assembly.</title>
        <authorList>
            <person name="Du Z."/>
        </authorList>
    </citation>
    <scope>NUCLEOTIDE SEQUENCE [LARGE SCALE GENOMIC DNA]</scope>
    <source>
        <strain evidence="7">YNYX2018</strain>
        <tissue evidence="7">Adults</tissue>
    </source>
</reference>
<feature type="transmembrane region" description="Helical" evidence="5">
    <location>
        <begin position="230"/>
        <end position="250"/>
    </location>
</feature>
<feature type="transmembrane region" description="Helical" evidence="5">
    <location>
        <begin position="178"/>
        <end position="199"/>
    </location>
</feature>
<keyword evidence="3 5" id="KW-1133">Transmembrane helix</keyword>
<dbReference type="InterPro" id="IPR004853">
    <property type="entry name" value="Sugar_P_trans_dom"/>
</dbReference>
<feature type="transmembrane region" description="Helical" evidence="5">
    <location>
        <begin position="76"/>
        <end position="100"/>
    </location>
</feature>
<feature type="transmembrane region" description="Helical" evidence="5">
    <location>
        <begin position="364"/>
        <end position="383"/>
    </location>
</feature>
<name>A0A835CKC1_APHGI</name>
<evidence type="ECO:0000256" key="1">
    <source>
        <dbReference type="ARBA" id="ARBA00004141"/>
    </source>
</evidence>
<feature type="transmembrane region" description="Helical" evidence="5">
    <location>
        <begin position="338"/>
        <end position="358"/>
    </location>
</feature>
<feature type="transmembrane region" description="Helical" evidence="5">
    <location>
        <begin position="146"/>
        <end position="166"/>
    </location>
</feature>
<protein>
    <recommendedName>
        <fullName evidence="6">Sugar phosphate transporter domain-containing protein</fullName>
    </recommendedName>
</protein>
<keyword evidence="8" id="KW-1185">Reference proteome</keyword>